<proteinExistence type="predicted"/>
<protein>
    <submittedName>
        <fullName evidence="2 3">Uncharacterized protein</fullName>
    </submittedName>
</protein>
<name>A0A0C4EBZ6_MAGP6</name>
<evidence type="ECO:0000256" key="1">
    <source>
        <dbReference type="SAM" id="MobiDB-lite"/>
    </source>
</evidence>
<dbReference type="EnsemblFungi" id="MAPG_10208T0">
    <property type="protein sequence ID" value="MAPG_10208T0"/>
    <property type="gene ID" value="MAPG_10208"/>
</dbReference>
<evidence type="ECO:0000313" key="4">
    <source>
        <dbReference type="Proteomes" id="UP000011715"/>
    </source>
</evidence>
<dbReference type="EMBL" id="ADBL01002624">
    <property type="status" value="NOT_ANNOTATED_CDS"/>
    <property type="molecule type" value="Genomic_DNA"/>
</dbReference>
<organism evidence="3 4">
    <name type="scientific">Magnaporthiopsis poae (strain ATCC 64411 / 73-15)</name>
    <name type="common">Kentucky bluegrass fungus</name>
    <name type="synonym">Magnaporthe poae</name>
    <dbReference type="NCBI Taxonomy" id="644358"/>
    <lineage>
        <taxon>Eukaryota</taxon>
        <taxon>Fungi</taxon>
        <taxon>Dikarya</taxon>
        <taxon>Ascomycota</taxon>
        <taxon>Pezizomycotina</taxon>
        <taxon>Sordariomycetes</taxon>
        <taxon>Sordariomycetidae</taxon>
        <taxon>Magnaporthales</taxon>
        <taxon>Magnaporthaceae</taxon>
        <taxon>Magnaporthiopsis</taxon>
    </lineage>
</organism>
<feature type="region of interest" description="Disordered" evidence="1">
    <location>
        <begin position="1"/>
        <end position="27"/>
    </location>
</feature>
<dbReference type="EMBL" id="ADBL01002625">
    <property type="status" value="NOT_ANNOTATED_CDS"/>
    <property type="molecule type" value="Genomic_DNA"/>
</dbReference>
<evidence type="ECO:0000313" key="2">
    <source>
        <dbReference type="EMBL" id="KLU91690.1"/>
    </source>
</evidence>
<sequence>MTEMQRQRCADVAGAQRREPQQMPSADEDLWQSVDDCCCTYDHQASVPARVRESVAGFQDDFMPSSRRTVRAPCSSPSTYFGSAFDLQSSHVCPPARRPRDGCCAVGPGVSDRDIPGSLDARDSGPEGSDGPIFGSQSDAGLSYPYYRPEFRSNDPVSDLAIVPRFRGELAAGILPLPWSGTSSQPPAYKEMRRAAHGQKRDTFQLLKQAVNHHYLRSPSPVKKERRCAGDWLPLLQPGVAVLPCPPQPRGHDSQARAWTLEQPTMRLSVLTKALLAWAAGSGSLIQPALAHPGFKNMLQEIQNRVAEAGAQGEAQGSMDSTALIGDLTNIAETSLSPVGRSIRSLLTTPGGGGEPVVSTEAYEAAEALPEISSAQCKGDPFTSPDDGQQAWNAAFAREAVRLSLLGVGNINDMTECTRALPPAKEGKDRRR</sequence>
<reference evidence="3" key="4">
    <citation type="journal article" date="2015" name="G3 (Bethesda)">
        <title>Genome sequences of three phytopathogenic species of the Magnaporthaceae family of fungi.</title>
        <authorList>
            <person name="Okagaki L.H."/>
            <person name="Nunes C.C."/>
            <person name="Sailsbery J."/>
            <person name="Clay B."/>
            <person name="Brown D."/>
            <person name="John T."/>
            <person name="Oh Y."/>
            <person name="Young N."/>
            <person name="Fitzgerald M."/>
            <person name="Haas B.J."/>
            <person name="Zeng Q."/>
            <person name="Young S."/>
            <person name="Adiconis X."/>
            <person name="Fan L."/>
            <person name="Levin J.Z."/>
            <person name="Mitchell T.K."/>
            <person name="Okubara P.A."/>
            <person name="Farman M.L."/>
            <person name="Kohn L.M."/>
            <person name="Birren B."/>
            <person name="Ma L.-J."/>
            <person name="Dean R.A."/>
        </authorList>
    </citation>
    <scope>NUCLEOTIDE SEQUENCE</scope>
    <source>
        <strain evidence="3">ATCC 64411 / 73-15</strain>
    </source>
</reference>
<dbReference type="EMBL" id="GL876977">
    <property type="protein sequence ID" value="KLU91690.1"/>
    <property type="molecule type" value="Genomic_DNA"/>
</dbReference>
<dbReference type="AlphaFoldDB" id="A0A0C4EBZ6"/>
<reference evidence="3" key="5">
    <citation type="submission" date="2015-06" db="UniProtKB">
        <authorList>
            <consortium name="EnsemblFungi"/>
        </authorList>
    </citation>
    <scope>IDENTIFICATION</scope>
    <source>
        <strain evidence="3">ATCC 64411</strain>
    </source>
</reference>
<dbReference type="VEuPathDB" id="FungiDB:MAPG_10208"/>
<dbReference type="Gene3D" id="1.10.420.10">
    <property type="entry name" value="Peroxidase, domain 2"/>
    <property type="match status" value="1"/>
</dbReference>
<reference evidence="2" key="1">
    <citation type="submission" date="2010-05" db="EMBL/GenBank/DDBJ databases">
        <title>The Genome Sequence of Magnaporthe poae strain ATCC 64411.</title>
        <authorList>
            <consortium name="The Broad Institute Genome Sequencing Platform"/>
            <consortium name="Broad Institute Genome Sequencing Center for Infectious Disease"/>
            <person name="Ma L.-J."/>
            <person name="Dead R."/>
            <person name="Young S."/>
            <person name="Zeng Q."/>
            <person name="Koehrsen M."/>
            <person name="Alvarado L."/>
            <person name="Berlin A."/>
            <person name="Chapman S.B."/>
            <person name="Chen Z."/>
            <person name="Freedman E."/>
            <person name="Gellesch M."/>
            <person name="Goldberg J."/>
            <person name="Griggs A."/>
            <person name="Gujja S."/>
            <person name="Heilman E.R."/>
            <person name="Heiman D."/>
            <person name="Hepburn T."/>
            <person name="Howarth C."/>
            <person name="Jen D."/>
            <person name="Larson L."/>
            <person name="Mehta T."/>
            <person name="Neiman D."/>
            <person name="Pearson M."/>
            <person name="Roberts A."/>
            <person name="Saif S."/>
            <person name="Shea T."/>
            <person name="Shenoy N."/>
            <person name="Sisk P."/>
            <person name="Stolte C."/>
            <person name="Sykes S."/>
            <person name="Walk T."/>
            <person name="White J."/>
            <person name="Yandava C."/>
            <person name="Haas B."/>
            <person name="Nusbaum C."/>
            <person name="Birren B."/>
        </authorList>
    </citation>
    <scope>NUCLEOTIDE SEQUENCE</scope>
    <source>
        <strain evidence="2">ATCC 64411</strain>
    </source>
</reference>
<feature type="region of interest" description="Disordered" evidence="1">
    <location>
        <begin position="107"/>
        <end position="137"/>
    </location>
</feature>
<reference evidence="4" key="2">
    <citation type="submission" date="2010-05" db="EMBL/GenBank/DDBJ databases">
        <title>The genome sequence of Magnaporthe poae strain ATCC 64411.</title>
        <authorList>
            <person name="Ma L.-J."/>
            <person name="Dead R."/>
            <person name="Young S."/>
            <person name="Zeng Q."/>
            <person name="Koehrsen M."/>
            <person name="Alvarado L."/>
            <person name="Berlin A."/>
            <person name="Chapman S.B."/>
            <person name="Chen Z."/>
            <person name="Freedman E."/>
            <person name="Gellesch M."/>
            <person name="Goldberg J."/>
            <person name="Griggs A."/>
            <person name="Gujja S."/>
            <person name="Heilman E.R."/>
            <person name="Heiman D."/>
            <person name="Hepburn T."/>
            <person name="Howarth C."/>
            <person name="Jen D."/>
            <person name="Larson L."/>
            <person name="Mehta T."/>
            <person name="Neiman D."/>
            <person name="Pearson M."/>
            <person name="Roberts A."/>
            <person name="Saif S."/>
            <person name="Shea T."/>
            <person name="Shenoy N."/>
            <person name="Sisk P."/>
            <person name="Stolte C."/>
            <person name="Sykes S."/>
            <person name="Walk T."/>
            <person name="White J."/>
            <person name="Yandava C."/>
            <person name="Haas B."/>
            <person name="Nusbaum C."/>
            <person name="Birren B."/>
        </authorList>
    </citation>
    <scope>NUCLEOTIDE SEQUENCE [LARGE SCALE GENOMIC DNA]</scope>
    <source>
        <strain evidence="4">ATCC 64411 / 73-15</strain>
    </source>
</reference>
<keyword evidence="4" id="KW-1185">Reference proteome</keyword>
<gene>
    <name evidence="2" type="ORF">MAPG_10208</name>
</gene>
<accession>A0A0C4EBZ6</accession>
<dbReference type="OrthoDB" id="2113341at2759"/>
<feature type="compositionally biased region" description="Basic and acidic residues" evidence="1">
    <location>
        <begin position="111"/>
        <end position="125"/>
    </location>
</feature>
<dbReference type="Proteomes" id="UP000011715">
    <property type="component" value="Unassembled WGS sequence"/>
</dbReference>
<reference evidence="2" key="3">
    <citation type="submission" date="2011-03" db="EMBL/GenBank/DDBJ databases">
        <title>Annotation of Magnaporthe poae ATCC 64411.</title>
        <authorList>
            <person name="Ma L.-J."/>
            <person name="Dead R."/>
            <person name="Young S.K."/>
            <person name="Zeng Q."/>
            <person name="Gargeya S."/>
            <person name="Fitzgerald M."/>
            <person name="Haas B."/>
            <person name="Abouelleil A."/>
            <person name="Alvarado L."/>
            <person name="Arachchi H.M."/>
            <person name="Berlin A."/>
            <person name="Brown A."/>
            <person name="Chapman S.B."/>
            <person name="Chen Z."/>
            <person name="Dunbar C."/>
            <person name="Freedman E."/>
            <person name="Gearin G."/>
            <person name="Gellesch M."/>
            <person name="Goldberg J."/>
            <person name="Griggs A."/>
            <person name="Gujja S."/>
            <person name="Heiman D."/>
            <person name="Howarth C."/>
            <person name="Larson L."/>
            <person name="Lui A."/>
            <person name="MacDonald P.J.P."/>
            <person name="Mehta T."/>
            <person name="Montmayeur A."/>
            <person name="Murphy C."/>
            <person name="Neiman D."/>
            <person name="Pearson M."/>
            <person name="Priest M."/>
            <person name="Roberts A."/>
            <person name="Saif S."/>
            <person name="Shea T."/>
            <person name="Shenoy N."/>
            <person name="Sisk P."/>
            <person name="Stolte C."/>
            <person name="Sykes S."/>
            <person name="Yandava C."/>
            <person name="Wortman J."/>
            <person name="Nusbaum C."/>
            <person name="Birren B."/>
        </authorList>
    </citation>
    <scope>NUCLEOTIDE SEQUENCE</scope>
    <source>
        <strain evidence="2">ATCC 64411</strain>
    </source>
</reference>
<evidence type="ECO:0000313" key="3">
    <source>
        <dbReference type="EnsemblFungi" id="MAPG_10208T0"/>
    </source>
</evidence>
<dbReference type="STRING" id="644358.A0A0C4EBZ6"/>